<comment type="caution">
    <text evidence="1">The sequence shown here is derived from an EMBL/GenBank/DDBJ whole genome shotgun (WGS) entry which is preliminary data.</text>
</comment>
<reference evidence="1 2" key="1">
    <citation type="journal article" date="2021" name="bioRxiv">
        <title>The Gossypium anomalum genome as a resource for cotton improvement and evolutionary analysis of hybrid incompatibility.</title>
        <authorList>
            <person name="Grover C.E."/>
            <person name="Yuan D."/>
            <person name="Arick M.A."/>
            <person name="Miller E.R."/>
            <person name="Hu G."/>
            <person name="Peterson D.G."/>
            <person name="Wendel J.F."/>
            <person name="Udall J.A."/>
        </authorList>
    </citation>
    <scope>NUCLEOTIDE SEQUENCE [LARGE SCALE GENOMIC DNA]</scope>
    <source>
        <strain evidence="1">JFW-Udall</strain>
        <tissue evidence="1">Leaf</tissue>
    </source>
</reference>
<dbReference type="OrthoDB" id="999211at2759"/>
<dbReference type="AlphaFoldDB" id="A0A8J5YBE4"/>
<sequence length="175" mass="19771">MFQFARLSLICPWIQHQFERLTYSGISESTLIFNSPKHFVTYYALLRLWVPRYPTLFGLSSQVEDKRTRTANICHKDSCGSGGSCYKRTKNGGELSPSDSLILKMVLWSINDPWISKTSLGLSHSFYGVETMGNPRWGNLGESPTSTTVDVQSILNLTNRPSYLFYVVDSPSLSQ</sequence>
<protein>
    <submittedName>
        <fullName evidence="1">Uncharacterized protein</fullName>
    </submittedName>
</protein>
<dbReference type="EMBL" id="JAHUZN010000012">
    <property type="protein sequence ID" value="KAG8474495.1"/>
    <property type="molecule type" value="Genomic_DNA"/>
</dbReference>
<evidence type="ECO:0000313" key="2">
    <source>
        <dbReference type="Proteomes" id="UP000701853"/>
    </source>
</evidence>
<keyword evidence="2" id="KW-1185">Reference proteome</keyword>
<evidence type="ECO:0000313" key="1">
    <source>
        <dbReference type="EMBL" id="KAG8474495.1"/>
    </source>
</evidence>
<organism evidence="1 2">
    <name type="scientific">Gossypium anomalum</name>
    <dbReference type="NCBI Taxonomy" id="47600"/>
    <lineage>
        <taxon>Eukaryota</taxon>
        <taxon>Viridiplantae</taxon>
        <taxon>Streptophyta</taxon>
        <taxon>Embryophyta</taxon>
        <taxon>Tracheophyta</taxon>
        <taxon>Spermatophyta</taxon>
        <taxon>Magnoliopsida</taxon>
        <taxon>eudicotyledons</taxon>
        <taxon>Gunneridae</taxon>
        <taxon>Pentapetalae</taxon>
        <taxon>rosids</taxon>
        <taxon>malvids</taxon>
        <taxon>Malvales</taxon>
        <taxon>Malvaceae</taxon>
        <taxon>Malvoideae</taxon>
        <taxon>Gossypium</taxon>
    </lineage>
</organism>
<dbReference type="Proteomes" id="UP000701853">
    <property type="component" value="Chromosome 12"/>
</dbReference>
<name>A0A8J5YBE4_9ROSI</name>
<proteinExistence type="predicted"/>
<gene>
    <name evidence="1" type="ORF">CXB51_031162</name>
</gene>
<accession>A0A8J5YBE4</accession>